<gene>
    <name evidence="4" type="ORF">GCM10007111_11530</name>
</gene>
<evidence type="ECO:0008006" key="6">
    <source>
        <dbReference type="Google" id="ProtNLM"/>
    </source>
</evidence>
<comment type="subcellular location">
    <subcellularLocation>
        <location evidence="1">Virion</location>
    </subcellularLocation>
</comment>
<evidence type="ECO:0000256" key="2">
    <source>
        <dbReference type="ARBA" id="ARBA00022581"/>
    </source>
</evidence>
<accession>A0ABQ2DCB9</accession>
<dbReference type="Pfam" id="PF11133">
    <property type="entry name" value="Phage_head_fibr"/>
    <property type="match status" value="1"/>
</dbReference>
<evidence type="ECO:0000313" key="5">
    <source>
        <dbReference type="Proteomes" id="UP000634435"/>
    </source>
</evidence>
<sequence length="164" mass="16630">MAYFTATVTEAVETNRLLSLSNSEQGATLSIATAGQTPDFYSTRSLTADESIRVSITGKSSWNIEASEDIQEGSLVDIGEGGTLINVTTGEGVGYITNTVVAGELANLVLTVSGGKGPKGEPGPEGPKGPAGPKGDPGADGFPTETQWNDLVARVDALEGTGGA</sequence>
<dbReference type="InterPro" id="IPR022741">
    <property type="entry name" value="Phage_B103_Gp8"/>
</dbReference>
<keyword evidence="5" id="KW-1185">Reference proteome</keyword>
<feature type="compositionally biased region" description="Low complexity" evidence="3">
    <location>
        <begin position="131"/>
        <end position="141"/>
    </location>
</feature>
<feature type="region of interest" description="Disordered" evidence="3">
    <location>
        <begin position="113"/>
        <end position="147"/>
    </location>
</feature>
<keyword evidence="2" id="KW-0945">Host-virus interaction</keyword>
<evidence type="ECO:0000313" key="4">
    <source>
        <dbReference type="EMBL" id="GGJ50937.1"/>
    </source>
</evidence>
<name>A0ABQ2DCB9_9BACI</name>
<proteinExistence type="predicted"/>
<evidence type="ECO:0000256" key="3">
    <source>
        <dbReference type="SAM" id="MobiDB-lite"/>
    </source>
</evidence>
<dbReference type="RefSeq" id="WP_188942419.1">
    <property type="nucleotide sequence ID" value="NZ_BMPN01000002.1"/>
</dbReference>
<protein>
    <recommendedName>
        <fullName evidence="6">Collagen-like protein</fullName>
    </recommendedName>
</protein>
<dbReference type="Gene3D" id="1.20.5.320">
    <property type="entry name" value="6-Phosphogluconate Dehydrogenase, domain 3"/>
    <property type="match status" value="1"/>
</dbReference>
<reference evidence="5" key="1">
    <citation type="journal article" date="2019" name="Int. J. Syst. Evol. Microbiol.">
        <title>The Global Catalogue of Microorganisms (GCM) 10K type strain sequencing project: providing services to taxonomists for standard genome sequencing and annotation.</title>
        <authorList>
            <consortium name="The Broad Institute Genomics Platform"/>
            <consortium name="The Broad Institute Genome Sequencing Center for Infectious Disease"/>
            <person name="Wu L."/>
            <person name="Ma J."/>
        </authorList>
    </citation>
    <scope>NUCLEOTIDE SEQUENCE [LARGE SCALE GENOMIC DNA]</scope>
    <source>
        <strain evidence="5">JCM 30071</strain>
    </source>
</reference>
<organism evidence="4 5">
    <name type="scientific">Virgibacillus kapii</name>
    <dbReference type="NCBI Taxonomy" id="1638645"/>
    <lineage>
        <taxon>Bacteria</taxon>
        <taxon>Bacillati</taxon>
        <taxon>Bacillota</taxon>
        <taxon>Bacilli</taxon>
        <taxon>Bacillales</taxon>
        <taxon>Bacillaceae</taxon>
        <taxon>Virgibacillus</taxon>
    </lineage>
</organism>
<dbReference type="EMBL" id="BMPN01000002">
    <property type="protein sequence ID" value="GGJ50937.1"/>
    <property type="molecule type" value="Genomic_DNA"/>
</dbReference>
<evidence type="ECO:0000256" key="1">
    <source>
        <dbReference type="ARBA" id="ARBA00004328"/>
    </source>
</evidence>
<comment type="caution">
    <text evidence="4">The sequence shown here is derived from an EMBL/GenBank/DDBJ whole genome shotgun (WGS) entry which is preliminary data.</text>
</comment>
<dbReference type="Proteomes" id="UP000634435">
    <property type="component" value="Unassembled WGS sequence"/>
</dbReference>